<reference evidence="4" key="1">
    <citation type="journal article" date="2013" name="Proc. Natl. Acad. Sci. U.S.A.">
        <title>Genome structure and metabolic features in the red seaweed Chondrus crispus shed light on evolution of the Archaeplastida.</title>
        <authorList>
            <person name="Collen J."/>
            <person name="Porcel B."/>
            <person name="Carre W."/>
            <person name="Ball S.G."/>
            <person name="Chaparro C."/>
            <person name="Tonon T."/>
            <person name="Barbeyron T."/>
            <person name="Michel G."/>
            <person name="Noel B."/>
            <person name="Valentin K."/>
            <person name="Elias M."/>
            <person name="Artiguenave F."/>
            <person name="Arun A."/>
            <person name="Aury J.M."/>
            <person name="Barbosa-Neto J.F."/>
            <person name="Bothwell J.H."/>
            <person name="Bouget F.Y."/>
            <person name="Brillet L."/>
            <person name="Cabello-Hurtado F."/>
            <person name="Capella-Gutierrez S."/>
            <person name="Charrier B."/>
            <person name="Cladiere L."/>
            <person name="Cock J.M."/>
            <person name="Coelho S.M."/>
            <person name="Colleoni C."/>
            <person name="Czjzek M."/>
            <person name="Da Silva C."/>
            <person name="Delage L."/>
            <person name="Denoeud F."/>
            <person name="Deschamps P."/>
            <person name="Dittami S.M."/>
            <person name="Gabaldon T."/>
            <person name="Gachon C.M."/>
            <person name="Groisillier A."/>
            <person name="Herve C."/>
            <person name="Jabbari K."/>
            <person name="Katinka M."/>
            <person name="Kloareg B."/>
            <person name="Kowalczyk N."/>
            <person name="Labadie K."/>
            <person name="Leblanc C."/>
            <person name="Lopez P.J."/>
            <person name="McLachlan D.H."/>
            <person name="Meslet-Cladiere L."/>
            <person name="Moustafa A."/>
            <person name="Nehr Z."/>
            <person name="Nyvall Collen P."/>
            <person name="Panaud O."/>
            <person name="Partensky F."/>
            <person name="Poulain J."/>
            <person name="Rensing S.A."/>
            <person name="Rousvoal S."/>
            <person name="Samson G."/>
            <person name="Symeonidi A."/>
            <person name="Weissenbach J."/>
            <person name="Zambounis A."/>
            <person name="Wincker P."/>
            <person name="Boyen C."/>
        </authorList>
    </citation>
    <scope>NUCLEOTIDE SEQUENCE [LARGE SCALE GENOMIC DNA]</scope>
    <source>
        <strain evidence="4">cv. Stackhouse</strain>
    </source>
</reference>
<dbReference type="Proteomes" id="UP000012073">
    <property type="component" value="Unassembled WGS sequence"/>
</dbReference>
<dbReference type="Gramene" id="CDF34131">
    <property type="protein sequence ID" value="CDF34131"/>
    <property type="gene ID" value="CHC_T00002823001"/>
</dbReference>
<organism evidence="3 4">
    <name type="scientific">Chondrus crispus</name>
    <name type="common">Carrageen Irish moss</name>
    <name type="synonym">Polymorpha crispa</name>
    <dbReference type="NCBI Taxonomy" id="2769"/>
    <lineage>
        <taxon>Eukaryota</taxon>
        <taxon>Rhodophyta</taxon>
        <taxon>Florideophyceae</taxon>
        <taxon>Rhodymeniophycidae</taxon>
        <taxon>Gigartinales</taxon>
        <taxon>Gigartinaceae</taxon>
        <taxon>Chondrus</taxon>
    </lineage>
</organism>
<feature type="domain" description="Amidohydrolase-related" evidence="2">
    <location>
        <begin position="246"/>
        <end position="445"/>
    </location>
</feature>
<proteinExistence type="predicted"/>
<keyword evidence="4" id="KW-1185">Reference proteome</keyword>
<dbReference type="GeneID" id="17321665"/>
<dbReference type="KEGG" id="ccp:CHC_T00002823001"/>
<dbReference type="PANTHER" id="PTHR43383">
    <property type="entry name" value="NODULIN 6"/>
    <property type="match status" value="1"/>
</dbReference>
<dbReference type="Pfam" id="PF04909">
    <property type="entry name" value="Amidohydro_2"/>
    <property type="match status" value="1"/>
</dbReference>
<dbReference type="PhylomeDB" id="R7Q9R3"/>
<evidence type="ECO:0000313" key="3">
    <source>
        <dbReference type="EMBL" id="CDF34131.1"/>
    </source>
</evidence>
<protein>
    <recommendedName>
        <fullName evidence="2">Amidohydrolase-related domain-containing protein</fullName>
    </recommendedName>
</protein>
<name>R7Q9R3_CHOCR</name>
<evidence type="ECO:0000256" key="1">
    <source>
        <dbReference type="SAM" id="MobiDB-lite"/>
    </source>
</evidence>
<dbReference type="SUPFAM" id="SSF51556">
    <property type="entry name" value="Metallo-dependent hydrolases"/>
    <property type="match status" value="1"/>
</dbReference>
<gene>
    <name evidence="3" type="ORF">CHC_T00002823001</name>
</gene>
<dbReference type="InterPro" id="IPR006680">
    <property type="entry name" value="Amidohydro-rel"/>
</dbReference>
<evidence type="ECO:0000259" key="2">
    <source>
        <dbReference type="Pfam" id="PF04909"/>
    </source>
</evidence>
<accession>R7Q9R3</accession>
<feature type="region of interest" description="Disordered" evidence="1">
    <location>
        <begin position="76"/>
        <end position="114"/>
    </location>
</feature>
<feature type="compositionally biased region" description="Basic and acidic residues" evidence="1">
    <location>
        <begin position="199"/>
        <end position="213"/>
    </location>
</feature>
<feature type="region of interest" description="Disordered" evidence="1">
    <location>
        <begin position="196"/>
        <end position="216"/>
    </location>
</feature>
<dbReference type="OrthoDB" id="77835at2759"/>
<dbReference type="GO" id="GO:0016787">
    <property type="term" value="F:hydrolase activity"/>
    <property type="evidence" value="ECO:0007669"/>
    <property type="project" value="InterPro"/>
</dbReference>
<dbReference type="InterPro" id="IPR032466">
    <property type="entry name" value="Metal_Hydrolase"/>
</dbReference>
<sequence length="449" mass="48862">MDAFPPPSDTLSALEAIADATLLFDNHAHPFHLPNPKTHLPRLRALLTEAAPPHPSSTLAFYRSLRDIYRLLAAESPPSSSSSTRDTSSIGYPNEAPPQVAHPHAPDTQSETETIVEETRARIGVWPLAERCFSAAGIAAVLLDDGLHVPRGVRAVSLEEVTTRLNIPVAKRVLRIEKEAELALADVIRENEYQAWSRAPREPPSHTGTEKRPRNAMRARQFRAALTARLCPLPEGVVALKSIAAYRGGLDLDLEGGDEELEEALAGVRGERIEDRVIVACVVRMGLEVARQYKVPLQIHCGFGDTDLDLGRANPVLLKSVVERYPDVDIVLLHAAWPYTREAAHMAAVHPGVYLDLGLAIPLLSVRGMFRAVDAALEIAPVAKLLYSSDAHSAPDVFYLAARWGRRVIAAAVAAAVTSGDLDLSEAKSAIRMILAENAVRLYRLPVTV</sequence>
<dbReference type="STRING" id="2769.R7Q9R3"/>
<dbReference type="Gene3D" id="3.20.20.140">
    <property type="entry name" value="Metal-dependent hydrolases"/>
    <property type="match status" value="1"/>
</dbReference>
<evidence type="ECO:0000313" key="4">
    <source>
        <dbReference type="Proteomes" id="UP000012073"/>
    </source>
</evidence>
<dbReference type="RefSeq" id="XP_005713950.1">
    <property type="nucleotide sequence ID" value="XM_005713893.1"/>
</dbReference>
<dbReference type="PANTHER" id="PTHR43383:SF2">
    <property type="entry name" value="AMIDOHYDROLASE 2 FAMILY PROTEIN"/>
    <property type="match status" value="1"/>
</dbReference>
<feature type="compositionally biased region" description="Low complexity" evidence="1">
    <location>
        <begin position="76"/>
        <end position="89"/>
    </location>
</feature>
<dbReference type="EMBL" id="HG001674">
    <property type="protein sequence ID" value="CDF34131.1"/>
    <property type="molecule type" value="Genomic_DNA"/>
</dbReference>
<dbReference type="AlphaFoldDB" id="R7Q9R3"/>